<sequence length="636" mass="74122">MKKILLILLLICCIKIEAQEIKNYTWDEKPTFETIPEKYKNQPAVVLFDKRWIHTRIGNYSFASFVMNHFAIKINSATEINKYNKVKAEDNGYIRDLRDFHARVIKPNGDIKIIPKEKIVEAEIEKVKSIVFEGVEAGDVLEYYFILKENPTSYALDIYQKEIPVLFAEFKATNSGAEFFTVASPEFDNLSKRNDLLYQAKNLEPYKEENNAKNFKNIAKIIYNLNSSGSASYQYWPSLMKLRFAKPSFEYFKKNQAREFIENLELDRLTTDEKILKLDKHIKTYFDFVWKGEKPKKISDLNDGKLKLNANEIFGLYGFIFKELEIPYQIVVATDRYVADINPDRFVYPIPHEFMYYIPETKKFVSPYEKYLSYGNPMYEIQGTSAIAYDPQNKREPISRLSIPVMPADYTVMESQIEVSLSNDLTTTNIEKTSLNSGYVGQLERNWTKYIIENEDDKKMTEYIKDRLFDGIDVKLLEHHFENGEFKYNYNNTPFITKTKATSKESIVEDAGNLTIVNIGKVIGKQTNLYQENERKYDIDLYYAKTFKTTIVFQIPDGYVVESMNDLIQDKKFITPNKEELSFKSSAKVEGNKLIISLLEIYGAHHFPKETYPEYRKIINASADFVKATVVLKAKK</sequence>
<evidence type="ECO:0000313" key="2">
    <source>
        <dbReference type="EMBL" id="PDS25629.1"/>
    </source>
</evidence>
<dbReference type="OrthoDB" id="1153981at2"/>
<evidence type="ECO:0000256" key="1">
    <source>
        <dbReference type="SAM" id="SignalP"/>
    </source>
</evidence>
<feature type="signal peptide" evidence="1">
    <location>
        <begin position="1"/>
        <end position="18"/>
    </location>
</feature>
<evidence type="ECO:0008006" key="4">
    <source>
        <dbReference type="Google" id="ProtNLM"/>
    </source>
</evidence>
<dbReference type="Proteomes" id="UP000220828">
    <property type="component" value="Unassembled WGS sequence"/>
</dbReference>
<evidence type="ECO:0000313" key="3">
    <source>
        <dbReference type="Proteomes" id="UP000220828"/>
    </source>
</evidence>
<name>A0A2H3KKH4_9FLAO</name>
<organism evidence="2 3">
    <name type="scientific">Flavobacterium branchiophilum</name>
    <dbReference type="NCBI Taxonomy" id="55197"/>
    <lineage>
        <taxon>Bacteria</taxon>
        <taxon>Pseudomonadati</taxon>
        <taxon>Bacteroidota</taxon>
        <taxon>Flavobacteriia</taxon>
        <taxon>Flavobacteriales</taxon>
        <taxon>Flavobacteriaceae</taxon>
        <taxon>Flavobacterium</taxon>
    </lineage>
</organism>
<protein>
    <recommendedName>
        <fullName evidence="4">DUF3857 domain-containing protein</fullName>
    </recommendedName>
</protein>
<dbReference type="Gene3D" id="2.60.120.1130">
    <property type="match status" value="1"/>
</dbReference>
<reference evidence="2 3" key="1">
    <citation type="submission" date="2017-09" db="EMBL/GenBank/DDBJ databases">
        <title>Whole genomes of Flavobacteriaceae.</title>
        <authorList>
            <person name="Stine C."/>
            <person name="Li C."/>
            <person name="Tadesse D."/>
        </authorList>
    </citation>
    <scope>NUCLEOTIDE SEQUENCE [LARGE SCALE GENOMIC DNA]</scope>
    <source>
        <strain evidence="2 3">ATCC 35036</strain>
    </source>
</reference>
<accession>A0A2H3KKH4</accession>
<dbReference type="AlphaFoldDB" id="A0A2H3KKH4"/>
<dbReference type="Gene3D" id="2.60.40.3140">
    <property type="match status" value="1"/>
</dbReference>
<gene>
    <name evidence="2" type="ORF">B0A77_04310</name>
</gene>
<feature type="chain" id="PRO_5013971235" description="DUF3857 domain-containing protein" evidence="1">
    <location>
        <begin position="19"/>
        <end position="636"/>
    </location>
</feature>
<keyword evidence="1" id="KW-0732">Signal</keyword>
<dbReference type="RefSeq" id="WP_097553662.1">
    <property type="nucleotide sequence ID" value="NZ_PCMW01000026.1"/>
</dbReference>
<proteinExistence type="predicted"/>
<dbReference type="EMBL" id="PCMW01000026">
    <property type="protein sequence ID" value="PDS25629.1"/>
    <property type="molecule type" value="Genomic_DNA"/>
</dbReference>
<comment type="caution">
    <text evidence="2">The sequence shown here is derived from an EMBL/GenBank/DDBJ whole genome shotgun (WGS) entry which is preliminary data.</text>
</comment>